<dbReference type="InterPro" id="IPR011913">
    <property type="entry name" value="RfaE_dom_I"/>
</dbReference>
<comment type="subunit">
    <text evidence="11">Homodimer.</text>
</comment>
<dbReference type="AlphaFoldDB" id="A0A4R1BEB6"/>
<dbReference type="GO" id="GO:0005524">
    <property type="term" value="F:ATP binding"/>
    <property type="evidence" value="ECO:0007669"/>
    <property type="project" value="UniProtKB-UniRule"/>
</dbReference>
<comment type="similarity">
    <text evidence="11">In the C-terminal section; belongs to the cytidylyltransferase family.</text>
</comment>
<keyword evidence="6 11" id="KW-0418">Kinase</keyword>
<dbReference type="InterPro" id="IPR029056">
    <property type="entry name" value="Ribokinase-like"/>
</dbReference>
<comment type="similarity">
    <text evidence="11">In the N-terminal section; belongs to the carbohydrate kinase PfkB family.</text>
</comment>
<evidence type="ECO:0000259" key="13">
    <source>
        <dbReference type="Pfam" id="PF01467"/>
    </source>
</evidence>
<evidence type="ECO:0000256" key="5">
    <source>
        <dbReference type="ARBA" id="ARBA00022741"/>
    </source>
</evidence>
<dbReference type="Pfam" id="PF01467">
    <property type="entry name" value="CTP_transf_like"/>
    <property type="match status" value="1"/>
</dbReference>
<evidence type="ECO:0000256" key="2">
    <source>
        <dbReference type="ARBA" id="ARBA00003753"/>
    </source>
</evidence>
<organism evidence="14 15">
    <name type="scientific">Parasulfuritortus cantonensis</name>
    <dbReference type="NCBI Taxonomy" id="2528202"/>
    <lineage>
        <taxon>Bacteria</taxon>
        <taxon>Pseudomonadati</taxon>
        <taxon>Pseudomonadota</taxon>
        <taxon>Betaproteobacteria</taxon>
        <taxon>Nitrosomonadales</taxon>
        <taxon>Thiobacillaceae</taxon>
        <taxon>Parasulfuritortus</taxon>
    </lineage>
</organism>
<dbReference type="Proteomes" id="UP000295443">
    <property type="component" value="Unassembled WGS sequence"/>
</dbReference>
<dbReference type="GO" id="GO:0016773">
    <property type="term" value="F:phosphotransferase activity, alcohol group as acceptor"/>
    <property type="evidence" value="ECO:0007669"/>
    <property type="project" value="InterPro"/>
</dbReference>
<evidence type="ECO:0000259" key="12">
    <source>
        <dbReference type="Pfam" id="PF00294"/>
    </source>
</evidence>
<keyword evidence="3 11" id="KW-0808">Transferase</keyword>
<feature type="region of interest" description="Ribokinase" evidence="11">
    <location>
        <begin position="1"/>
        <end position="329"/>
    </location>
</feature>
<dbReference type="OrthoDB" id="9802794at2"/>
<dbReference type="Gene3D" id="3.40.50.620">
    <property type="entry name" value="HUPs"/>
    <property type="match status" value="1"/>
</dbReference>
<dbReference type="FunFam" id="3.40.1190.20:FF:000002">
    <property type="entry name" value="Bifunctional protein HldE"/>
    <property type="match status" value="1"/>
</dbReference>
<dbReference type="GO" id="GO:0005829">
    <property type="term" value="C:cytosol"/>
    <property type="evidence" value="ECO:0007669"/>
    <property type="project" value="TreeGrafter"/>
</dbReference>
<feature type="region of interest" description="Cytidylyltransferase" evidence="11">
    <location>
        <begin position="358"/>
        <end position="486"/>
    </location>
</feature>
<dbReference type="SUPFAM" id="SSF52374">
    <property type="entry name" value="Nucleotidylyl transferase"/>
    <property type="match status" value="1"/>
</dbReference>
<dbReference type="HAMAP" id="MF_01603">
    <property type="entry name" value="HldE"/>
    <property type="match status" value="1"/>
</dbReference>
<evidence type="ECO:0000256" key="11">
    <source>
        <dbReference type="HAMAP-Rule" id="MF_01603"/>
    </source>
</evidence>
<gene>
    <name evidence="14" type="primary">rfaE1</name>
    <name evidence="11" type="synonym">hldE</name>
    <name evidence="14" type="ORF">EZJ19_07410</name>
</gene>
<comment type="catalytic activity">
    <reaction evidence="10 11">
        <text>D-glycero-beta-D-manno-heptose 1-phosphate + ATP + H(+) = ADP-D-glycero-beta-D-manno-heptose + diphosphate</text>
        <dbReference type="Rhea" id="RHEA:27465"/>
        <dbReference type="ChEBI" id="CHEBI:15378"/>
        <dbReference type="ChEBI" id="CHEBI:30616"/>
        <dbReference type="ChEBI" id="CHEBI:33019"/>
        <dbReference type="ChEBI" id="CHEBI:59967"/>
        <dbReference type="ChEBI" id="CHEBI:61593"/>
        <dbReference type="EC" id="2.7.7.70"/>
    </reaction>
</comment>
<feature type="domain" description="Cytidyltransferase-like" evidence="13">
    <location>
        <begin position="358"/>
        <end position="453"/>
    </location>
</feature>
<dbReference type="InterPro" id="IPR011611">
    <property type="entry name" value="PfkB_dom"/>
</dbReference>
<comment type="catalytic activity">
    <reaction evidence="11">
        <text>D-glycero-beta-D-manno-heptose 7-phosphate + ATP = D-glycero-beta-D-manno-heptose 1,7-bisphosphate + ADP + H(+)</text>
        <dbReference type="Rhea" id="RHEA:27473"/>
        <dbReference type="ChEBI" id="CHEBI:15378"/>
        <dbReference type="ChEBI" id="CHEBI:30616"/>
        <dbReference type="ChEBI" id="CHEBI:60204"/>
        <dbReference type="ChEBI" id="CHEBI:60208"/>
        <dbReference type="ChEBI" id="CHEBI:456216"/>
        <dbReference type="EC" id="2.7.1.167"/>
    </reaction>
</comment>
<comment type="function">
    <text evidence="1 11">Catalyzes the phosphorylation of D-glycero-D-manno-heptose 7-phosphate at the C-1 position to selectively form D-glycero-beta-D-manno-heptose-1,7-bisphosphate.</text>
</comment>
<keyword evidence="9 11" id="KW-0119">Carbohydrate metabolism</keyword>
<evidence type="ECO:0000256" key="7">
    <source>
        <dbReference type="ARBA" id="ARBA00022840"/>
    </source>
</evidence>
<accession>A0A4R1BEB6</accession>
<reference evidence="14 15" key="1">
    <citation type="submission" date="2019-03" db="EMBL/GenBank/DDBJ databases">
        <title>Genome sequence of Thiobacillaceae bacterium LSR1, a sulfur-oxidizing bacterium isolated from freshwater sediment.</title>
        <authorList>
            <person name="Li S."/>
        </authorList>
    </citation>
    <scope>NUCLEOTIDE SEQUENCE [LARGE SCALE GENOMIC DNA]</scope>
    <source>
        <strain evidence="14 15">LSR1</strain>
    </source>
</reference>
<dbReference type="InterPro" id="IPR011914">
    <property type="entry name" value="RfaE_dom_II"/>
</dbReference>
<dbReference type="EC" id="2.7.7.70" evidence="11"/>
<dbReference type="EC" id="2.7.1.167" evidence="11"/>
<dbReference type="GO" id="GO:0097171">
    <property type="term" value="P:ADP-L-glycero-beta-D-manno-heptose biosynthetic process"/>
    <property type="evidence" value="ECO:0007669"/>
    <property type="project" value="UniProtKB-UniPathway"/>
</dbReference>
<comment type="caution">
    <text evidence="14">The sequence shown here is derived from an EMBL/GenBank/DDBJ whole genome shotgun (WGS) entry which is preliminary data.</text>
</comment>
<evidence type="ECO:0000313" key="15">
    <source>
        <dbReference type="Proteomes" id="UP000295443"/>
    </source>
</evidence>
<keyword evidence="5 11" id="KW-0547">Nucleotide-binding</keyword>
<evidence type="ECO:0000313" key="14">
    <source>
        <dbReference type="EMBL" id="TCJ15450.1"/>
    </source>
</evidence>
<comment type="function">
    <text evidence="2 11">Catalyzes the ADP transfer from ATP to D-glycero-beta-D-manno-heptose 1-phosphate, yielding ADP-D-glycero-beta-D-manno-heptose.</text>
</comment>
<dbReference type="InterPro" id="IPR004821">
    <property type="entry name" value="Cyt_trans-like"/>
</dbReference>
<dbReference type="Gene3D" id="3.40.1190.20">
    <property type="match status" value="1"/>
</dbReference>
<evidence type="ECO:0000256" key="9">
    <source>
        <dbReference type="ARBA" id="ARBA00023277"/>
    </source>
</evidence>
<feature type="binding site" evidence="11">
    <location>
        <begin position="207"/>
        <end position="210"/>
    </location>
    <ligand>
        <name>ATP</name>
        <dbReference type="ChEBI" id="CHEBI:30616"/>
    </ligand>
</feature>
<name>A0A4R1BEB6_9PROT</name>
<feature type="active site" evidence="11">
    <location>
        <position position="276"/>
    </location>
</feature>
<evidence type="ECO:0000256" key="10">
    <source>
        <dbReference type="ARBA" id="ARBA00047428"/>
    </source>
</evidence>
<keyword evidence="15" id="KW-1185">Reference proteome</keyword>
<dbReference type="NCBIfam" id="TIGR02199">
    <property type="entry name" value="rfaE_dom_II"/>
    <property type="match status" value="1"/>
</dbReference>
<feature type="domain" description="Carbohydrate kinase PfkB" evidence="12">
    <location>
        <begin position="20"/>
        <end position="313"/>
    </location>
</feature>
<dbReference type="NCBIfam" id="TIGR00125">
    <property type="entry name" value="cyt_tran_rel"/>
    <property type="match status" value="1"/>
</dbReference>
<dbReference type="CDD" id="cd01172">
    <property type="entry name" value="RfaE_like"/>
    <property type="match status" value="1"/>
</dbReference>
<sequence length="486" mass="50913">MVDAVRHGFPTPAGRTPRALVVGDLILDRYLWGEVERISPEAPVPVVRLGRETVRLGGAGNVAANLAGLGLRVDLYGHVGEDFDGRALATELAAAGIAADGLLRGPRPTISKTRVIGSHQQMIRLDREETGAFPAVEQARLLDAVRAALAADVPDVVILSDYAKGCLPAEVCQAVIAMARGAGVPVLVDPKGSDYRKYRGATGLTPNKREAAEATGVSVRDTEALLAGVAGLVRDLGLDFVALTRGEEGLSLVRAGSQVHLPARARQVFDVSGAGDTVIASLAAGLAAGLGLEEAGVLANLAAGIVVGKVGTVPVEAWELAREMERQGGISQADKICDWTRARAQVEAWHRDGRRVVFTNGCFDLLHAGHVGYLEQARKLGDRLVVGLNTDASVSRLKGPARPVIHEADRARVLAALEAVDAVVLFGEETPLDLILALRPDVLVKGDDYREDQVVGAAEVKSWGGSVALIPVLAGRSTTGIIAKLG</sequence>
<evidence type="ECO:0000256" key="3">
    <source>
        <dbReference type="ARBA" id="ARBA00022679"/>
    </source>
</evidence>
<dbReference type="GO" id="GO:0033785">
    <property type="term" value="F:heptose 7-phosphate kinase activity"/>
    <property type="evidence" value="ECO:0007669"/>
    <property type="project" value="UniProtKB-UniRule"/>
</dbReference>
<dbReference type="InterPro" id="IPR023030">
    <property type="entry name" value="Bifunc_HldE"/>
</dbReference>
<proteinExistence type="inferred from homology"/>
<protein>
    <recommendedName>
        <fullName evidence="11">Bifunctional protein HldE</fullName>
    </recommendedName>
    <domain>
        <recommendedName>
            <fullName evidence="11">D-beta-D-heptose 7-phosphate kinase</fullName>
            <ecNumber evidence="11">2.7.1.167</ecNumber>
        </recommendedName>
        <alternativeName>
            <fullName evidence="11">D-beta-D-heptose 7-phosphotransferase</fullName>
        </alternativeName>
        <alternativeName>
            <fullName evidence="11">D-glycero-beta-D-manno-heptose-7-phosphate kinase</fullName>
        </alternativeName>
    </domain>
    <domain>
        <recommendedName>
            <fullName evidence="11">D-beta-D-heptose 1-phosphate adenylyltransferase</fullName>
            <ecNumber evidence="11">2.7.7.70</ecNumber>
        </recommendedName>
        <alternativeName>
            <fullName evidence="11">D-glycero-beta-D-manno-heptose 1-phosphate adenylyltransferase</fullName>
        </alternativeName>
    </domain>
</protein>
<dbReference type="PANTHER" id="PTHR46969">
    <property type="entry name" value="BIFUNCTIONAL PROTEIN HLDE"/>
    <property type="match status" value="1"/>
</dbReference>
<comment type="pathway">
    <text evidence="11">Nucleotide-sugar biosynthesis; ADP-L-glycero-beta-D-manno-heptose biosynthesis; ADP-L-glycero-beta-D-manno-heptose from D-glycero-beta-D-manno-heptose 7-phosphate: step 3/4.</text>
</comment>
<dbReference type="EMBL" id="SJZB01000027">
    <property type="protein sequence ID" value="TCJ15450.1"/>
    <property type="molecule type" value="Genomic_DNA"/>
</dbReference>
<dbReference type="InterPro" id="IPR014729">
    <property type="entry name" value="Rossmann-like_a/b/a_fold"/>
</dbReference>
<dbReference type="PANTHER" id="PTHR46969:SF1">
    <property type="entry name" value="BIFUNCTIONAL PROTEIN HLDE"/>
    <property type="match status" value="1"/>
</dbReference>
<evidence type="ECO:0000256" key="4">
    <source>
        <dbReference type="ARBA" id="ARBA00022695"/>
    </source>
</evidence>
<dbReference type="SUPFAM" id="SSF53613">
    <property type="entry name" value="Ribokinase-like"/>
    <property type="match status" value="1"/>
</dbReference>
<dbReference type="Pfam" id="PF00294">
    <property type="entry name" value="PfkB"/>
    <property type="match status" value="1"/>
</dbReference>
<evidence type="ECO:0000256" key="1">
    <source>
        <dbReference type="ARBA" id="ARBA00002319"/>
    </source>
</evidence>
<evidence type="ECO:0000256" key="8">
    <source>
        <dbReference type="ARBA" id="ARBA00023268"/>
    </source>
</evidence>
<comment type="pathway">
    <text evidence="11">Nucleotide-sugar biosynthesis; ADP-L-glycero-beta-D-manno-heptose biosynthesis; ADP-L-glycero-beta-D-manno-heptose from D-glycero-beta-D-manno-heptose 7-phosphate: step 1/4.</text>
</comment>
<dbReference type="GO" id="GO:0033786">
    <property type="term" value="F:heptose-1-phosphate adenylyltransferase activity"/>
    <property type="evidence" value="ECO:0007669"/>
    <property type="project" value="UniProtKB-UniRule"/>
</dbReference>
<keyword evidence="4 11" id="KW-0548">Nucleotidyltransferase</keyword>
<keyword evidence="7 11" id="KW-0067">ATP-binding</keyword>
<dbReference type="NCBIfam" id="TIGR02198">
    <property type="entry name" value="rfaE_dom_I"/>
    <property type="match status" value="1"/>
</dbReference>
<keyword evidence="8 11" id="KW-0511">Multifunctional enzyme</keyword>
<dbReference type="UniPathway" id="UPA00356">
    <property type="reaction ID" value="UER00437"/>
</dbReference>
<evidence type="ECO:0000256" key="6">
    <source>
        <dbReference type="ARBA" id="ARBA00022777"/>
    </source>
</evidence>